<feature type="transmembrane region" description="Helical" evidence="1">
    <location>
        <begin position="28"/>
        <end position="47"/>
    </location>
</feature>
<keyword evidence="1" id="KW-0812">Transmembrane</keyword>
<proteinExistence type="predicted"/>
<accession>A0A7N0U9B9</accession>
<dbReference type="AlphaFoldDB" id="A0A7N0U9B9"/>
<keyword evidence="1" id="KW-1133">Transmembrane helix</keyword>
<evidence type="ECO:0000256" key="1">
    <source>
        <dbReference type="SAM" id="Phobius"/>
    </source>
</evidence>
<evidence type="ECO:0000313" key="2">
    <source>
        <dbReference type="EnsemblPlants" id="Kaladp0058s0590.1.v1.1"/>
    </source>
</evidence>
<dbReference type="Proteomes" id="UP000594263">
    <property type="component" value="Unplaced"/>
</dbReference>
<protein>
    <submittedName>
        <fullName evidence="2">Uncharacterized protein</fullName>
    </submittedName>
</protein>
<name>A0A7N0U9B9_KALFE</name>
<reference evidence="2" key="1">
    <citation type="submission" date="2021-01" db="UniProtKB">
        <authorList>
            <consortium name="EnsemblPlants"/>
        </authorList>
    </citation>
    <scope>IDENTIFICATION</scope>
</reference>
<dbReference type="Gramene" id="Kaladp0058s0590.1.v1.1">
    <property type="protein sequence ID" value="Kaladp0058s0590.1.v1.1"/>
    <property type="gene ID" value="Kaladp0058s0590.v1.1"/>
</dbReference>
<evidence type="ECO:0000313" key="3">
    <source>
        <dbReference type="Proteomes" id="UP000594263"/>
    </source>
</evidence>
<keyword evidence="1" id="KW-0472">Membrane</keyword>
<feature type="transmembrane region" description="Helical" evidence="1">
    <location>
        <begin position="54"/>
        <end position="73"/>
    </location>
</feature>
<sequence>MLWSLMESGNAPLLKTGAPFDSKSQTDFLYWTAAAWLSFCLHVNTVFPVEVQGGICLLMVAFQVCYCLIPNFITVLNVRFRHVLRTADEHMRFSFYHCNLVVSVRLSRHHNDVLCIA</sequence>
<keyword evidence="3" id="KW-1185">Reference proteome</keyword>
<organism evidence="2 3">
    <name type="scientific">Kalanchoe fedtschenkoi</name>
    <name type="common">Lavender scallops</name>
    <name type="synonym">South American air plant</name>
    <dbReference type="NCBI Taxonomy" id="63787"/>
    <lineage>
        <taxon>Eukaryota</taxon>
        <taxon>Viridiplantae</taxon>
        <taxon>Streptophyta</taxon>
        <taxon>Embryophyta</taxon>
        <taxon>Tracheophyta</taxon>
        <taxon>Spermatophyta</taxon>
        <taxon>Magnoliopsida</taxon>
        <taxon>eudicotyledons</taxon>
        <taxon>Gunneridae</taxon>
        <taxon>Pentapetalae</taxon>
        <taxon>Saxifragales</taxon>
        <taxon>Crassulaceae</taxon>
        <taxon>Kalanchoe</taxon>
    </lineage>
</organism>
<dbReference type="EnsemblPlants" id="Kaladp0058s0590.1.v1.1">
    <property type="protein sequence ID" value="Kaladp0058s0590.1.v1.1"/>
    <property type="gene ID" value="Kaladp0058s0590.v1.1"/>
</dbReference>